<proteinExistence type="predicted"/>
<dbReference type="Proteomes" id="UP000094389">
    <property type="component" value="Unassembled WGS sequence"/>
</dbReference>
<dbReference type="OMA" id="YRVWLDC"/>
<dbReference type="InterPro" id="IPR041679">
    <property type="entry name" value="DNA2/NAM7-like_C"/>
</dbReference>
<dbReference type="EMBL" id="KV453925">
    <property type="protein sequence ID" value="ODV76587.1"/>
    <property type="molecule type" value="Genomic_DNA"/>
</dbReference>
<gene>
    <name evidence="3" type="ORF">CYBJADRAFT_165845</name>
</gene>
<evidence type="ECO:0008006" key="5">
    <source>
        <dbReference type="Google" id="ProtNLM"/>
    </source>
</evidence>
<dbReference type="Pfam" id="PF16399">
    <property type="entry name" value="Aquarius_N_1st"/>
    <property type="match status" value="1"/>
</dbReference>
<feature type="domain" description="RNA helicase aquarius N-terminal" evidence="2">
    <location>
        <begin position="19"/>
        <end position="344"/>
    </location>
</feature>
<dbReference type="GO" id="GO:0003729">
    <property type="term" value="F:mRNA binding"/>
    <property type="evidence" value="ECO:0007669"/>
    <property type="project" value="TreeGrafter"/>
</dbReference>
<dbReference type="Pfam" id="PF13087">
    <property type="entry name" value="AAA_12"/>
    <property type="match status" value="1"/>
</dbReference>
<dbReference type="PANTHER" id="PTHR10887:SF5">
    <property type="entry name" value="RNA HELICASE AQUARIUS"/>
    <property type="match status" value="1"/>
</dbReference>
<dbReference type="SUPFAM" id="SSF52540">
    <property type="entry name" value="P-loop containing nucleoside triphosphate hydrolases"/>
    <property type="match status" value="1"/>
</dbReference>
<dbReference type="OrthoDB" id="3981140at2759"/>
<dbReference type="InterPro" id="IPR032174">
    <property type="entry name" value="Aquarius_N"/>
</dbReference>
<dbReference type="PANTHER" id="PTHR10887">
    <property type="entry name" value="DNA2/NAM7 HELICASE FAMILY"/>
    <property type="match status" value="1"/>
</dbReference>
<protein>
    <recommendedName>
        <fullName evidence="5">Intron-binding protein aquarius N-terminal domain-containing protein</fullName>
    </recommendedName>
</protein>
<keyword evidence="4" id="KW-1185">Reference proteome</keyword>
<dbReference type="InterPro" id="IPR027417">
    <property type="entry name" value="P-loop_NTPase"/>
</dbReference>
<evidence type="ECO:0000259" key="1">
    <source>
        <dbReference type="Pfam" id="PF13087"/>
    </source>
</evidence>
<dbReference type="GO" id="GO:0071013">
    <property type="term" value="C:catalytic step 2 spliceosome"/>
    <property type="evidence" value="ECO:0007669"/>
    <property type="project" value="TreeGrafter"/>
</dbReference>
<evidence type="ECO:0000313" key="4">
    <source>
        <dbReference type="Proteomes" id="UP000094389"/>
    </source>
</evidence>
<dbReference type="STRING" id="983966.A0A1E4SAN5"/>
<name>A0A1E4SAN5_CYBJN</name>
<evidence type="ECO:0000313" key="3">
    <source>
        <dbReference type="EMBL" id="ODV76587.1"/>
    </source>
</evidence>
<dbReference type="RefSeq" id="XP_020073626.1">
    <property type="nucleotide sequence ID" value="XM_020214238.1"/>
</dbReference>
<sequence>MAFDDELEGLIVSKKGKYVKLTSVVVDKLKQLILRSSECDKVIASHHLRADKFFEEFLWPNVSGKCTDNTLFVVWVCVVSRVQSGKRLHFNGDDRAKVEEFVFRSVQVIKNDQQVLGLKVWAIRFIRSLMSSLDIPVLRKVLEPVFSIASWRSLKHKPLDKFDLQSSYDTMNEKLSKLTKRQAIIYNTLSLFVHDLCSSLTSLEAVTKDNVRFYKEIVSTLSLILSQLPTRRFSKTIIEHSNALQILKYRKFDLGYTLELFEYFLKFPLDEFTGEMETPTTLKARYDERSTTVISYLFTHFSDKLGSAILDSSAAIAPNLQNILLKLDPSDIEQMLIHLKLSTTCPDFSVDALSYLVLEYLSPPETSSQTLKKYGYLPMYQSLVQLSSISPFELPNLNSQFLSLSDALVRTYIDVRFGAFNNISNHIVRTVSRFKKTGVDGKLTGSSRHAIKLGSYSVESTVHFDSKLDSIKNTRVTLPVELGNSQASHVSEWNDIKTGDVILLVKLGDRLQGKGSFEKCGIENVCSLHVESVANKNGSKKLSSNSRSFLIHAIGSHEENFENMNLLLKLPEALKDYFQSLKNIETIVDYPDSTLEPWFVEQILGYGDHNAGNFTKLDHRSKLSLKSIPCDIIEEALKDFELDWQHDSKKRRVDDEIKKSYDAEIIGKQVTLKEGTYQPSLNYTPAQLRAIVCSSLDGLTIVRGAAGSGKRSLASHIILSNIVNHSNERILVVTKNEITLDDLMDKVIKLGVKDEYVFSMTDTASQEEKVKASTLRITELLGNVGDLASLLDIHGAHDNDPLCATNFWKYELQPLWESFLHKCKSCDSSEALLSCYPFKRFGKLNIDGSQDFNSTLKAILGHYCEIANLFEEIERLGPLSFLTSKKSKAEYLLTLQAKVIGVTASFLEENFTLLQGYNVHYSSILFAEASQLNIHESILPFLVDSKGTQSRVIMIGDELNLGPSVLDSESGKVVGLSTSLFEQLINKGAASITLSSPEGPLEVEHIIVDGSTEEPETGFYHNLQECNAIIDYISTSNEDLTVLTPFEGQRAPLQMMVDGKFNGKFTVQTVESFRGCRSNTVIVSMVRTGNYRFDEKLIHSIYQSAISKLVIVCSPAYKRDYGFVFV</sequence>
<organism evidence="3 4">
    <name type="scientific">Cyberlindnera jadinii (strain ATCC 18201 / CBS 1600 / BCRC 20928 / JCM 3617 / NBRC 0987 / NRRL Y-1542)</name>
    <name type="common">Torula yeast</name>
    <name type="synonym">Candida utilis</name>
    <dbReference type="NCBI Taxonomy" id="983966"/>
    <lineage>
        <taxon>Eukaryota</taxon>
        <taxon>Fungi</taxon>
        <taxon>Dikarya</taxon>
        <taxon>Ascomycota</taxon>
        <taxon>Saccharomycotina</taxon>
        <taxon>Saccharomycetes</taxon>
        <taxon>Phaffomycetales</taxon>
        <taxon>Phaffomycetaceae</taxon>
        <taxon>Cyberlindnera</taxon>
    </lineage>
</organism>
<dbReference type="Gene3D" id="3.40.50.300">
    <property type="entry name" value="P-loop containing nucleotide triphosphate hydrolases"/>
    <property type="match status" value="1"/>
</dbReference>
<dbReference type="InterPro" id="IPR045055">
    <property type="entry name" value="DNA2/NAM7-like"/>
</dbReference>
<feature type="domain" description="DNA2/NAM7 helicase-like C-terminal" evidence="1">
    <location>
        <begin position="1016"/>
        <end position="1089"/>
    </location>
</feature>
<reference evidence="3 4" key="1">
    <citation type="journal article" date="2016" name="Proc. Natl. Acad. Sci. U.S.A.">
        <title>Comparative genomics of biotechnologically important yeasts.</title>
        <authorList>
            <person name="Riley R."/>
            <person name="Haridas S."/>
            <person name="Wolfe K.H."/>
            <person name="Lopes M.R."/>
            <person name="Hittinger C.T."/>
            <person name="Goeker M."/>
            <person name="Salamov A.A."/>
            <person name="Wisecaver J.H."/>
            <person name="Long T.M."/>
            <person name="Calvey C.H."/>
            <person name="Aerts A.L."/>
            <person name="Barry K.W."/>
            <person name="Choi C."/>
            <person name="Clum A."/>
            <person name="Coughlan A.Y."/>
            <person name="Deshpande S."/>
            <person name="Douglass A.P."/>
            <person name="Hanson S.J."/>
            <person name="Klenk H.-P."/>
            <person name="LaButti K.M."/>
            <person name="Lapidus A."/>
            <person name="Lindquist E.A."/>
            <person name="Lipzen A.M."/>
            <person name="Meier-Kolthoff J.P."/>
            <person name="Ohm R.A."/>
            <person name="Otillar R.P."/>
            <person name="Pangilinan J.L."/>
            <person name="Peng Y."/>
            <person name="Rokas A."/>
            <person name="Rosa C.A."/>
            <person name="Scheuner C."/>
            <person name="Sibirny A.A."/>
            <person name="Slot J.C."/>
            <person name="Stielow J.B."/>
            <person name="Sun H."/>
            <person name="Kurtzman C.P."/>
            <person name="Blackwell M."/>
            <person name="Grigoriev I.V."/>
            <person name="Jeffries T.W."/>
        </authorList>
    </citation>
    <scope>NUCLEOTIDE SEQUENCE [LARGE SCALE GENOMIC DNA]</scope>
    <source>
        <strain evidence="4">ATCC 18201 / CBS 1600 / BCRC 20928 / JCM 3617 / NBRC 0987 / NRRL Y-1542</strain>
    </source>
</reference>
<accession>A0A1E4SAN5</accession>
<dbReference type="AlphaFoldDB" id="A0A1E4SAN5"/>
<evidence type="ECO:0000259" key="2">
    <source>
        <dbReference type="Pfam" id="PF16399"/>
    </source>
</evidence>
<dbReference type="GeneID" id="30988634"/>